<keyword evidence="1" id="KW-0812">Transmembrane</keyword>
<keyword evidence="1" id="KW-1133">Transmembrane helix</keyword>
<gene>
    <name evidence="2" type="ORF">AS25_08780</name>
</gene>
<reference evidence="2 3" key="1">
    <citation type="submission" date="2014-09" db="EMBL/GenBank/DDBJ databases">
        <title>High-quality draft genome sequence of Kocuria marina SO9-6, an actinobacterium isolated from a copper mine.</title>
        <authorList>
            <person name="Castro D.B."/>
            <person name="Pereira L.B."/>
            <person name="Silva M.V."/>
            <person name="Silva B.P."/>
            <person name="Zanardi B.R."/>
            <person name="Carlos C."/>
            <person name="Belgini D.R."/>
            <person name="Limache E.G."/>
            <person name="Lacerda G.V."/>
            <person name="Nery M.B."/>
            <person name="Gomes M.B."/>
            <person name="Souza S."/>
            <person name="Silva T.M."/>
            <person name="Rodrigues V.D."/>
            <person name="Paulino L.C."/>
            <person name="Vicentini R."/>
            <person name="Ferraz L.F."/>
            <person name="Ottoboni L.M."/>
        </authorList>
    </citation>
    <scope>NUCLEOTIDE SEQUENCE [LARGE SCALE GENOMIC DNA]</scope>
    <source>
        <strain evidence="2 3">SO9-6</strain>
    </source>
</reference>
<protein>
    <submittedName>
        <fullName evidence="2">Uncharacterized protein</fullName>
    </submittedName>
</protein>
<dbReference type="STRING" id="223184.AS25_08780"/>
<name>A0A0B0DD76_9MICC</name>
<evidence type="ECO:0000256" key="1">
    <source>
        <dbReference type="SAM" id="Phobius"/>
    </source>
</evidence>
<keyword evidence="1" id="KW-0472">Membrane</keyword>
<evidence type="ECO:0000313" key="3">
    <source>
        <dbReference type="Proteomes" id="UP000030664"/>
    </source>
</evidence>
<dbReference type="AlphaFoldDB" id="A0A0B0DD76"/>
<evidence type="ECO:0000313" key="2">
    <source>
        <dbReference type="EMBL" id="KHE74097.1"/>
    </source>
</evidence>
<proteinExistence type="predicted"/>
<dbReference type="EMBL" id="JROM01000039">
    <property type="protein sequence ID" value="KHE74097.1"/>
    <property type="molecule type" value="Genomic_DNA"/>
</dbReference>
<sequence length="68" mass="7189">MKKFKGEIILAVSGAVLILCAWVSYVSASWFPEATLSSPAIPFFLLILAGTVFVLCAASGIGKLINKD</sequence>
<organism evidence="2 3">
    <name type="scientific">Kocuria marina</name>
    <dbReference type="NCBI Taxonomy" id="223184"/>
    <lineage>
        <taxon>Bacteria</taxon>
        <taxon>Bacillati</taxon>
        <taxon>Actinomycetota</taxon>
        <taxon>Actinomycetes</taxon>
        <taxon>Micrococcales</taxon>
        <taxon>Micrococcaceae</taxon>
        <taxon>Kocuria</taxon>
    </lineage>
</organism>
<dbReference type="Proteomes" id="UP000030664">
    <property type="component" value="Unassembled WGS sequence"/>
</dbReference>
<dbReference type="RefSeq" id="WP_035964387.1">
    <property type="nucleotide sequence ID" value="NZ_JAQDPS010000038.1"/>
</dbReference>
<comment type="caution">
    <text evidence="2">The sequence shown here is derived from an EMBL/GenBank/DDBJ whole genome shotgun (WGS) entry which is preliminary data.</text>
</comment>
<accession>A0A0B0DD76</accession>
<feature type="transmembrane region" description="Helical" evidence="1">
    <location>
        <begin position="44"/>
        <end position="65"/>
    </location>
</feature>